<evidence type="ECO:0000256" key="1">
    <source>
        <dbReference type="ARBA" id="ARBA00004370"/>
    </source>
</evidence>
<sequence>MEPRVERFLRMILLLKFCCLWSVQGLSVVFSNPEPVFVVRGQTLILQAQIELLHTERLSKVTWERETKDSGKSSVLAEFPLRATEGRVKLENQGATLRMVDFQSEDEGVYAVTVIEANGKRRALHTSVQEYDDPARVESRDAGGALLLPDNNKVEESTEFHGRVCVVVSVGHVSVLVNVSHHVLHCLESWGTEPSFSWLHEKVPVEEHEGRSSPDRSTLHVSGRFCGSFTCVVSNRLGHSSATYSAAGNAVEPEAVRRFKPRHHDDCRSSDDPPDPRCIPGLHTVEEGEAWSACTAEAERAVRRALVRSTLRIYNSNVEQIRFLLKD</sequence>
<reference evidence="7 8" key="1">
    <citation type="journal article" date="2019" name="Sci. Data">
        <title>Hybrid genome assembly and annotation of Danionella translucida.</title>
        <authorList>
            <person name="Kadobianskyi M."/>
            <person name="Schulze L."/>
            <person name="Schuelke M."/>
            <person name="Judkewitz B."/>
        </authorList>
    </citation>
    <scope>NUCLEOTIDE SEQUENCE [LARGE SCALE GENOMIC DNA]</scope>
    <source>
        <strain evidence="7 8">Bolton</strain>
    </source>
</reference>
<dbReference type="PROSITE" id="PS50835">
    <property type="entry name" value="IG_LIKE"/>
    <property type="match status" value="1"/>
</dbReference>
<dbReference type="OrthoDB" id="8841032at2759"/>
<keyword evidence="8" id="KW-1185">Reference proteome</keyword>
<dbReference type="Proteomes" id="UP000316079">
    <property type="component" value="Unassembled WGS sequence"/>
</dbReference>
<dbReference type="InterPro" id="IPR013106">
    <property type="entry name" value="Ig_V-set"/>
</dbReference>
<keyword evidence="2 5" id="KW-0732">Signal</keyword>
<comment type="caution">
    <text evidence="7">The sequence shown here is derived from an EMBL/GenBank/DDBJ whole genome shotgun (WGS) entry which is preliminary data.</text>
</comment>
<feature type="chain" id="PRO_5022094215" description="Ig-like domain-containing protein" evidence="5">
    <location>
        <begin position="26"/>
        <end position="327"/>
    </location>
</feature>
<evidence type="ECO:0000313" key="7">
    <source>
        <dbReference type="EMBL" id="TRY78975.1"/>
    </source>
</evidence>
<dbReference type="GO" id="GO:0016020">
    <property type="term" value="C:membrane"/>
    <property type="evidence" value="ECO:0007669"/>
    <property type="project" value="UniProtKB-SubCell"/>
</dbReference>
<evidence type="ECO:0000259" key="6">
    <source>
        <dbReference type="PROSITE" id="PS50835"/>
    </source>
</evidence>
<gene>
    <name evidence="7" type="ORF">DNTS_014730</name>
</gene>
<organism evidence="7 8">
    <name type="scientific">Danionella cerebrum</name>
    <dbReference type="NCBI Taxonomy" id="2873325"/>
    <lineage>
        <taxon>Eukaryota</taxon>
        <taxon>Metazoa</taxon>
        <taxon>Chordata</taxon>
        <taxon>Craniata</taxon>
        <taxon>Vertebrata</taxon>
        <taxon>Euteleostomi</taxon>
        <taxon>Actinopterygii</taxon>
        <taxon>Neopterygii</taxon>
        <taxon>Teleostei</taxon>
        <taxon>Ostariophysi</taxon>
        <taxon>Cypriniformes</taxon>
        <taxon>Danionidae</taxon>
        <taxon>Danioninae</taxon>
        <taxon>Danionella</taxon>
    </lineage>
</organism>
<dbReference type="InterPro" id="IPR013783">
    <property type="entry name" value="Ig-like_fold"/>
</dbReference>
<dbReference type="GO" id="GO:0005911">
    <property type="term" value="C:cell-cell junction"/>
    <property type="evidence" value="ECO:0007669"/>
    <property type="project" value="TreeGrafter"/>
</dbReference>
<evidence type="ECO:0000256" key="3">
    <source>
        <dbReference type="ARBA" id="ARBA00023136"/>
    </source>
</evidence>
<keyword evidence="4" id="KW-0325">Glycoprotein</keyword>
<feature type="signal peptide" evidence="5">
    <location>
        <begin position="1"/>
        <end position="25"/>
    </location>
</feature>
<dbReference type="SUPFAM" id="SSF48726">
    <property type="entry name" value="Immunoglobulin"/>
    <property type="match status" value="2"/>
</dbReference>
<evidence type="ECO:0000256" key="4">
    <source>
        <dbReference type="ARBA" id="ARBA00023180"/>
    </source>
</evidence>
<dbReference type="Pfam" id="PF07686">
    <property type="entry name" value="V-set"/>
    <property type="match status" value="1"/>
</dbReference>
<dbReference type="Gene3D" id="2.60.40.10">
    <property type="entry name" value="Immunoglobulins"/>
    <property type="match status" value="2"/>
</dbReference>
<dbReference type="PANTHER" id="PTHR12080">
    <property type="entry name" value="SIGNALING LYMPHOCYTIC ACTIVATION MOLECULE"/>
    <property type="match status" value="1"/>
</dbReference>
<dbReference type="InterPro" id="IPR036179">
    <property type="entry name" value="Ig-like_dom_sf"/>
</dbReference>
<dbReference type="InterPro" id="IPR007110">
    <property type="entry name" value="Ig-like_dom"/>
</dbReference>
<accession>A0A553PMQ9</accession>
<proteinExistence type="predicted"/>
<dbReference type="PANTHER" id="PTHR12080:SF108">
    <property type="entry name" value="VASCULAR ENDOTHELIAL GROWTH FACTOR RECEPTOR 1"/>
    <property type="match status" value="1"/>
</dbReference>
<protein>
    <recommendedName>
        <fullName evidence="6">Ig-like domain-containing protein</fullName>
    </recommendedName>
</protein>
<evidence type="ECO:0000313" key="8">
    <source>
        <dbReference type="Proteomes" id="UP000316079"/>
    </source>
</evidence>
<dbReference type="InterPro" id="IPR015631">
    <property type="entry name" value="CD2/SLAM_rcpt"/>
</dbReference>
<evidence type="ECO:0000256" key="5">
    <source>
        <dbReference type="SAM" id="SignalP"/>
    </source>
</evidence>
<feature type="domain" description="Ig-like" evidence="6">
    <location>
        <begin position="134"/>
        <end position="245"/>
    </location>
</feature>
<keyword evidence="3" id="KW-0472">Membrane</keyword>
<dbReference type="AlphaFoldDB" id="A0A553PMQ9"/>
<name>A0A553PMQ9_9TELE</name>
<comment type="subcellular location">
    <subcellularLocation>
        <location evidence="1">Membrane</location>
    </subcellularLocation>
</comment>
<evidence type="ECO:0000256" key="2">
    <source>
        <dbReference type="ARBA" id="ARBA00022729"/>
    </source>
</evidence>
<dbReference type="EMBL" id="SRMA01026668">
    <property type="protein sequence ID" value="TRY78975.1"/>
    <property type="molecule type" value="Genomic_DNA"/>
</dbReference>